<evidence type="ECO:0000313" key="6">
    <source>
        <dbReference type="Proteomes" id="UP000016930"/>
    </source>
</evidence>
<dbReference type="GO" id="GO:0016491">
    <property type="term" value="F:oxidoreductase activity"/>
    <property type="evidence" value="ECO:0007669"/>
    <property type="project" value="UniProtKB-KW"/>
</dbReference>
<dbReference type="CDD" id="cd05374">
    <property type="entry name" value="17beta-HSD-like_SDR_c"/>
    <property type="match status" value="1"/>
</dbReference>
<keyword evidence="3" id="KW-0560">Oxidoreductase</keyword>
<evidence type="ECO:0000256" key="4">
    <source>
        <dbReference type="RuleBase" id="RU000363"/>
    </source>
</evidence>
<dbReference type="Pfam" id="PF00106">
    <property type="entry name" value="adh_short"/>
    <property type="match status" value="1"/>
</dbReference>
<accession>M2RJY8</accession>
<sequence length="301" mass="32860">MLSSNSTPKVWFITGASTGFGRMMTELVLKNGDIAVATLRKPEVLAELTKQYPPERLLVLKLDVKSPGEVHAAFAKTRDVFGRLDVLFNNAACVLLSEVESAMGHDDMAHDIFEVNFWGAVHVTQAAVKFFREVNKPGVGGRILQMSSIAGFEGSPVAGFYSASKHALEGISEALAREIDPNWNIKVTFIEPGPFRTGATANFVIIPQNPAYKDAPASAMRSLWAGLEDSDVVPVDDPWKAVDLFYRLARLPEPPLRFPVGKTAVDALKKKAVSLLADAEAYASWSENMRSEVSEKPVIVE</sequence>
<dbReference type="EMBL" id="KB445794">
    <property type="protein sequence ID" value="EMD38782.1"/>
    <property type="molecule type" value="Genomic_DNA"/>
</dbReference>
<dbReference type="InterPro" id="IPR020904">
    <property type="entry name" value="Sc_DH/Rdtase_CS"/>
</dbReference>
<gene>
    <name evidence="5" type="ORF">CERSUDRAFT_104116</name>
</gene>
<dbReference type="InterPro" id="IPR051911">
    <property type="entry name" value="SDR_oxidoreductase"/>
</dbReference>
<organism evidence="5 6">
    <name type="scientific">Ceriporiopsis subvermispora (strain B)</name>
    <name type="common">White-rot fungus</name>
    <name type="synonym">Gelatoporia subvermispora</name>
    <dbReference type="NCBI Taxonomy" id="914234"/>
    <lineage>
        <taxon>Eukaryota</taxon>
        <taxon>Fungi</taxon>
        <taxon>Dikarya</taxon>
        <taxon>Basidiomycota</taxon>
        <taxon>Agaricomycotina</taxon>
        <taxon>Agaricomycetes</taxon>
        <taxon>Polyporales</taxon>
        <taxon>Gelatoporiaceae</taxon>
        <taxon>Gelatoporia</taxon>
    </lineage>
</organism>
<dbReference type="PANTHER" id="PTHR43976">
    <property type="entry name" value="SHORT CHAIN DEHYDROGENASE"/>
    <property type="match status" value="1"/>
</dbReference>
<keyword evidence="2" id="KW-0521">NADP</keyword>
<evidence type="ECO:0000313" key="5">
    <source>
        <dbReference type="EMBL" id="EMD38782.1"/>
    </source>
</evidence>
<evidence type="ECO:0000256" key="2">
    <source>
        <dbReference type="ARBA" id="ARBA00022857"/>
    </source>
</evidence>
<evidence type="ECO:0008006" key="7">
    <source>
        <dbReference type="Google" id="ProtNLM"/>
    </source>
</evidence>
<dbReference type="PRINTS" id="PR00080">
    <property type="entry name" value="SDRFAMILY"/>
</dbReference>
<dbReference type="PROSITE" id="PS00061">
    <property type="entry name" value="ADH_SHORT"/>
    <property type="match status" value="1"/>
</dbReference>
<keyword evidence="6" id="KW-1185">Reference proteome</keyword>
<evidence type="ECO:0000256" key="3">
    <source>
        <dbReference type="ARBA" id="ARBA00023002"/>
    </source>
</evidence>
<dbReference type="PANTHER" id="PTHR43976:SF16">
    <property type="entry name" value="SHORT-CHAIN DEHYDROGENASE_REDUCTASE FAMILY PROTEIN"/>
    <property type="match status" value="1"/>
</dbReference>
<proteinExistence type="inferred from homology"/>
<dbReference type="InterPro" id="IPR002347">
    <property type="entry name" value="SDR_fam"/>
</dbReference>
<evidence type="ECO:0000256" key="1">
    <source>
        <dbReference type="ARBA" id="ARBA00006484"/>
    </source>
</evidence>
<dbReference type="OrthoDB" id="1274115at2759"/>
<dbReference type="STRING" id="914234.M2RJY8"/>
<dbReference type="Proteomes" id="UP000016930">
    <property type="component" value="Unassembled WGS sequence"/>
</dbReference>
<name>M2RJY8_CERS8</name>
<dbReference type="AlphaFoldDB" id="M2RJY8"/>
<dbReference type="HOGENOM" id="CLU_010194_2_9_1"/>
<dbReference type="PRINTS" id="PR00081">
    <property type="entry name" value="GDHRDH"/>
</dbReference>
<comment type="similarity">
    <text evidence="1 4">Belongs to the short-chain dehydrogenases/reductases (SDR) family.</text>
</comment>
<dbReference type="Gene3D" id="3.40.50.720">
    <property type="entry name" value="NAD(P)-binding Rossmann-like Domain"/>
    <property type="match status" value="1"/>
</dbReference>
<dbReference type="SUPFAM" id="SSF51735">
    <property type="entry name" value="NAD(P)-binding Rossmann-fold domains"/>
    <property type="match status" value="1"/>
</dbReference>
<dbReference type="InterPro" id="IPR036291">
    <property type="entry name" value="NAD(P)-bd_dom_sf"/>
</dbReference>
<reference evidence="5 6" key="1">
    <citation type="journal article" date="2012" name="Proc. Natl. Acad. Sci. U.S.A.">
        <title>Comparative genomics of Ceriporiopsis subvermispora and Phanerochaete chrysosporium provide insight into selective ligninolysis.</title>
        <authorList>
            <person name="Fernandez-Fueyo E."/>
            <person name="Ruiz-Duenas F.J."/>
            <person name="Ferreira P."/>
            <person name="Floudas D."/>
            <person name="Hibbett D.S."/>
            <person name="Canessa P."/>
            <person name="Larrondo L.F."/>
            <person name="James T.Y."/>
            <person name="Seelenfreund D."/>
            <person name="Lobos S."/>
            <person name="Polanco R."/>
            <person name="Tello M."/>
            <person name="Honda Y."/>
            <person name="Watanabe T."/>
            <person name="Watanabe T."/>
            <person name="Ryu J.S."/>
            <person name="Kubicek C.P."/>
            <person name="Schmoll M."/>
            <person name="Gaskell J."/>
            <person name="Hammel K.E."/>
            <person name="St John F.J."/>
            <person name="Vanden Wymelenberg A."/>
            <person name="Sabat G."/>
            <person name="Splinter BonDurant S."/>
            <person name="Syed K."/>
            <person name="Yadav J.S."/>
            <person name="Doddapaneni H."/>
            <person name="Subramanian V."/>
            <person name="Lavin J.L."/>
            <person name="Oguiza J.A."/>
            <person name="Perez G."/>
            <person name="Pisabarro A.G."/>
            <person name="Ramirez L."/>
            <person name="Santoyo F."/>
            <person name="Master E."/>
            <person name="Coutinho P.M."/>
            <person name="Henrissat B."/>
            <person name="Lombard V."/>
            <person name="Magnuson J.K."/>
            <person name="Kuees U."/>
            <person name="Hori C."/>
            <person name="Igarashi K."/>
            <person name="Samejima M."/>
            <person name="Held B.W."/>
            <person name="Barry K.W."/>
            <person name="LaButti K.M."/>
            <person name="Lapidus A."/>
            <person name="Lindquist E.A."/>
            <person name="Lucas S.M."/>
            <person name="Riley R."/>
            <person name="Salamov A.A."/>
            <person name="Hoffmeister D."/>
            <person name="Schwenk D."/>
            <person name="Hadar Y."/>
            <person name="Yarden O."/>
            <person name="de Vries R.P."/>
            <person name="Wiebenga A."/>
            <person name="Stenlid J."/>
            <person name="Eastwood D."/>
            <person name="Grigoriev I.V."/>
            <person name="Berka R.M."/>
            <person name="Blanchette R.A."/>
            <person name="Kersten P."/>
            <person name="Martinez A.T."/>
            <person name="Vicuna R."/>
            <person name="Cullen D."/>
        </authorList>
    </citation>
    <scope>NUCLEOTIDE SEQUENCE [LARGE SCALE GENOMIC DNA]</scope>
    <source>
        <strain evidence="5 6">B</strain>
    </source>
</reference>
<protein>
    <recommendedName>
        <fullName evidence="7">NAD-P-binding protein</fullName>
    </recommendedName>
</protein>